<dbReference type="AlphaFoldDB" id="A0A1I1QJL9"/>
<evidence type="ECO:0000256" key="1">
    <source>
        <dbReference type="SAM" id="SignalP"/>
    </source>
</evidence>
<gene>
    <name evidence="2" type="ORF">SAMN05216297_105206</name>
</gene>
<sequence length="175" mass="19965">MCLKLITKKIITFKFNTKMKNLLKGFILTAFLMAANSNYAQEHKKVQVKAMEEAAEIPAYRLINKPDGSCTFEKGSIPSLKHMNTASFWYSNKTEEWEKNAHPAPRKQYVITVKGKIRFKVSDGSTFIIEPGVVLLAEDLKGKGHSWDMVDSDVWERLYIPITENSDDLFKAESN</sequence>
<evidence type="ECO:0008006" key="4">
    <source>
        <dbReference type="Google" id="ProtNLM"/>
    </source>
</evidence>
<feature type="signal peptide" evidence="1">
    <location>
        <begin position="1"/>
        <end position="40"/>
    </location>
</feature>
<evidence type="ECO:0000313" key="2">
    <source>
        <dbReference type="EMBL" id="SFD19453.1"/>
    </source>
</evidence>
<keyword evidence="3" id="KW-1185">Reference proteome</keyword>
<keyword evidence="1" id="KW-0732">Signal</keyword>
<reference evidence="3" key="1">
    <citation type="submission" date="2016-10" db="EMBL/GenBank/DDBJ databases">
        <authorList>
            <person name="Varghese N."/>
            <person name="Submissions S."/>
        </authorList>
    </citation>
    <scope>NUCLEOTIDE SEQUENCE [LARGE SCALE GENOMIC DNA]</scope>
    <source>
        <strain evidence="3">CGMCC 1.10370</strain>
    </source>
</reference>
<feature type="chain" id="PRO_5011486858" description="Cupin domain-containing protein" evidence="1">
    <location>
        <begin position="41"/>
        <end position="175"/>
    </location>
</feature>
<protein>
    <recommendedName>
        <fullName evidence="4">Cupin domain-containing protein</fullName>
    </recommendedName>
</protein>
<dbReference type="Proteomes" id="UP000199672">
    <property type="component" value="Unassembled WGS sequence"/>
</dbReference>
<organism evidence="2 3">
    <name type="scientific">Flavobacterium phragmitis</name>
    <dbReference type="NCBI Taxonomy" id="739143"/>
    <lineage>
        <taxon>Bacteria</taxon>
        <taxon>Pseudomonadati</taxon>
        <taxon>Bacteroidota</taxon>
        <taxon>Flavobacteriia</taxon>
        <taxon>Flavobacteriales</taxon>
        <taxon>Flavobacteriaceae</taxon>
        <taxon>Flavobacterium</taxon>
    </lineage>
</organism>
<dbReference type="EMBL" id="FOMH01000005">
    <property type="protein sequence ID" value="SFD19453.1"/>
    <property type="molecule type" value="Genomic_DNA"/>
</dbReference>
<evidence type="ECO:0000313" key="3">
    <source>
        <dbReference type="Proteomes" id="UP000199672"/>
    </source>
</evidence>
<proteinExistence type="predicted"/>
<accession>A0A1I1QJL9</accession>
<dbReference type="STRING" id="739143.SAMN05216297_105206"/>
<name>A0A1I1QJL9_9FLAO</name>